<gene>
    <name evidence="3" type="ORF">PMEA_00034619</name>
</gene>
<dbReference type="PROSITE" id="PS51406">
    <property type="entry name" value="FIBRINOGEN_C_2"/>
    <property type="match status" value="1"/>
</dbReference>
<keyword evidence="4" id="KW-1185">Reference proteome</keyword>
<dbReference type="InterPro" id="IPR050373">
    <property type="entry name" value="Fibrinogen_C-term_domain"/>
</dbReference>
<sequence length="346" mass="39218">MSRVFPCSFRIFLFIALVSDSQILVHPVTSFKANCAELYMDGNTASGFYKIDPDGLGAFEVYCNQNTAGGGWTVIQRRLDGSVDFNRTWCDYKHGFGNKYGEHWLGLDKINRLTWRTKNKLRVDLEFRRNQEIYRPYAEYDLFAVESELKNYSLIIGGMFSDVNDSFVGNNHAQFSTVDKDDTNCTKEFGAWWFSKGLGHCGHSNLNGNYHQTSDMKYSKEYYYWKGYYYSVKRAEMKIRSHYNSVYNSLPLGTASKKIETILQKMKKQLPYVQNDIGIINERNNTISRVKLQKSGKTSSGVYAVDPDGSGAFNVFCDQITAGPVGGEGVLDSVSEETGRLGCFAP</sequence>
<dbReference type="Proteomes" id="UP001159428">
    <property type="component" value="Unassembled WGS sequence"/>
</dbReference>
<evidence type="ECO:0000256" key="1">
    <source>
        <dbReference type="SAM" id="SignalP"/>
    </source>
</evidence>
<dbReference type="Gene3D" id="3.90.215.10">
    <property type="entry name" value="Gamma Fibrinogen, chain A, domain 1"/>
    <property type="match status" value="2"/>
</dbReference>
<feature type="domain" description="Fibrinogen C-terminal" evidence="2">
    <location>
        <begin position="26"/>
        <end position="243"/>
    </location>
</feature>
<feature type="signal peptide" evidence="1">
    <location>
        <begin position="1"/>
        <end position="21"/>
    </location>
</feature>
<evidence type="ECO:0000259" key="2">
    <source>
        <dbReference type="PROSITE" id="PS51406"/>
    </source>
</evidence>
<dbReference type="Pfam" id="PF00147">
    <property type="entry name" value="Fibrinogen_C"/>
    <property type="match status" value="1"/>
</dbReference>
<comment type="caution">
    <text evidence="3">The sequence shown here is derived from an EMBL/GenBank/DDBJ whole genome shotgun (WGS) entry which is preliminary data.</text>
</comment>
<dbReference type="InterPro" id="IPR002181">
    <property type="entry name" value="Fibrinogen_a/b/g_C_dom"/>
</dbReference>
<dbReference type="SMART" id="SM00186">
    <property type="entry name" value="FBG"/>
    <property type="match status" value="1"/>
</dbReference>
<organism evidence="3 4">
    <name type="scientific">Pocillopora meandrina</name>
    <dbReference type="NCBI Taxonomy" id="46732"/>
    <lineage>
        <taxon>Eukaryota</taxon>
        <taxon>Metazoa</taxon>
        <taxon>Cnidaria</taxon>
        <taxon>Anthozoa</taxon>
        <taxon>Hexacorallia</taxon>
        <taxon>Scleractinia</taxon>
        <taxon>Astrocoeniina</taxon>
        <taxon>Pocilloporidae</taxon>
        <taxon>Pocillopora</taxon>
    </lineage>
</organism>
<reference evidence="3 4" key="1">
    <citation type="submission" date="2022-05" db="EMBL/GenBank/DDBJ databases">
        <authorList>
            <consortium name="Genoscope - CEA"/>
            <person name="William W."/>
        </authorList>
    </citation>
    <scope>NUCLEOTIDE SEQUENCE [LARGE SCALE GENOMIC DNA]</scope>
</reference>
<dbReference type="SUPFAM" id="SSF56496">
    <property type="entry name" value="Fibrinogen C-terminal domain-like"/>
    <property type="match status" value="1"/>
</dbReference>
<protein>
    <recommendedName>
        <fullName evidence="2">Fibrinogen C-terminal domain-containing protein</fullName>
    </recommendedName>
</protein>
<keyword evidence="1" id="KW-0732">Signal</keyword>
<dbReference type="NCBIfam" id="NF040941">
    <property type="entry name" value="GGGWT_bact"/>
    <property type="match status" value="1"/>
</dbReference>
<dbReference type="EMBL" id="CALNXJ010000009">
    <property type="protein sequence ID" value="CAH3104269.1"/>
    <property type="molecule type" value="Genomic_DNA"/>
</dbReference>
<accession>A0AAU9WAW9</accession>
<dbReference type="InterPro" id="IPR036056">
    <property type="entry name" value="Fibrinogen-like_C"/>
</dbReference>
<proteinExistence type="predicted"/>
<dbReference type="CDD" id="cd00087">
    <property type="entry name" value="FReD"/>
    <property type="match status" value="1"/>
</dbReference>
<name>A0AAU9WAW9_9CNID</name>
<dbReference type="AlphaFoldDB" id="A0AAU9WAW9"/>
<feature type="chain" id="PRO_5043381527" description="Fibrinogen C-terminal domain-containing protein" evidence="1">
    <location>
        <begin position="22"/>
        <end position="346"/>
    </location>
</feature>
<evidence type="ECO:0000313" key="3">
    <source>
        <dbReference type="EMBL" id="CAH3104269.1"/>
    </source>
</evidence>
<dbReference type="PANTHER" id="PTHR19143:SF394">
    <property type="entry name" value="ANGIOPOIETIN-RELATED PROTEIN 3-LIKE"/>
    <property type="match status" value="1"/>
</dbReference>
<dbReference type="GO" id="GO:0005615">
    <property type="term" value="C:extracellular space"/>
    <property type="evidence" value="ECO:0007669"/>
    <property type="project" value="TreeGrafter"/>
</dbReference>
<dbReference type="PANTHER" id="PTHR19143">
    <property type="entry name" value="FIBRINOGEN/TENASCIN/ANGIOPOEITIN"/>
    <property type="match status" value="1"/>
</dbReference>
<dbReference type="InterPro" id="IPR014716">
    <property type="entry name" value="Fibrinogen_a/b/g_C_1"/>
</dbReference>
<evidence type="ECO:0000313" key="4">
    <source>
        <dbReference type="Proteomes" id="UP001159428"/>
    </source>
</evidence>